<reference evidence="3 4" key="1">
    <citation type="submission" date="2018-05" db="EMBL/GenBank/DDBJ databases">
        <title>Leucothrix arctica sp. nov., isolated from Arctic seawater.</title>
        <authorList>
            <person name="Choi A."/>
            <person name="Baek K."/>
        </authorList>
    </citation>
    <scope>NUCLEOTIDE SEQUENCE [LARGE SCALE GENOMIC DNA]</scope>
    <source>
        <strain evidence="3 4">JCM 18388</strain>
    </source>
</reference>
<evidence type="ECO:0000313" key="4">
    <source>
        <dbReference type="Proteomes" id="UP000245539"/>
    </source>
</evidence>
<dbReference type="PANTHER" id="PTHR43037">
    <property type="entry name" value="UNNAMED PRODUCT-RELATED"/>
    <property type="match status" value="1"/>
</dbReference>
<evidence type="ECO:0008006" key="5">
    <source>
        <dbReference type="Google" id="ProtNLM"/>
    </source>
</evidence>
<dbReference type="EMBL" id="QGKM01000001">
    <property type="protein sequence ID" value="PWR00692.1"/>
    <property type="molecule type" value="Genomic_DNA"/>
</dbReference>
<evidence type="ECO:0000256" key="1">
    <source>
        <dbReference type="ARBA" id="ARBA00022729"/>
    </source>
</evidence>
<evidence type="ECO:0000313" key="3">
    <source>
        <dbReference type="EMBL" id="PWR00692.1"/>
    </source>
</evidence>
<dbReference type="NCBIfam" id="TIGR01840">
    <property type="entry name" value="esterase_phb"/>
    <property type="match status" value="1"/>
</dbReference>
<evidence type="ECO:0000256" key="2">
    <source>
        <dbReference type="ARBA" id="ARBA00022801"/>
    </source>
</evidence>
<dbReference type="Gene3D" id="3.40.50.1820">
    <property type="entry name" value="alpha/beta hydrolase"/>
    <property type="match status" value="1"/>
</dbReference>
<dbReference type="AlphaFoldDB" id="A0A317CRH8"/>
<dbReference type="Proteomes" id="UP000245539">
    <property type="component" value="Unassembled WGS sequence"/>
</dbReference>
<proteinExistence type="predicted"/>
<keyword evidence="4" id="KW-1185">Reference proteome</keyword>
<accession>A0A317CRH8</accession>
<keyword evidence="1" id="KW-0732">Signal</keyword>
<protein>
    <recommendedName>
        <fullName evidence="5">PHB depolymerase family esterase</fullName>
    </recommendedName>
</protein>
<dbReference type="InterPro" id="IPR010126">
    <property type="entry name" value="Esterase_phb"/>
</dbReference>
<dbReference type="Pfam" id="PF10503">
    <property type="entry name" value="Esterase_PHB"/>
    <property type="match status" value="1"/>
</dbReference>
<organism evidence="3 4">
    <name type="scientific">Leucothrix pacifica</name>
    <dbReference type="NCBI Taxonomy" id="1247513"/>
    <lineage>
        <taxon>Bacteria</taxon>
        <taxon>Pseudomonadati</taxon>
        <taxon>Pseudomonadota</taxon>
        <taxon>Gammaproteobacteria</taxon>
        <taxon>Thiotrichales</taxon>
        <taxon>Thiotrichaceae</taxon>
        <taxon>Leucothrix</taxon>
    </lineage>
</organism>
<dbReference type="InterPro" id="IPR050955">
    <property type="entry name" value="Plant_Biomass_Hydrol_Est"/>
</dbReference>
<dbReference type="PANTHER" id="PTHR43037:SF1">
    <property type="entry name" value="BLL1128 PROTEIN"/>
    <property type="match status" value="1"/>
</dbReference>
<dbReference type="GO" id="GO:0016787">
    <property type="term" value="F:hydrolase activity"/>
    <property type="evidence" value="ECO:0007669"/>
    <property type="project" value="UniProtKB-KW"/>
</dbReference>
<dbReference type="InterPro" id="IPR029058">
    <property type="entry name" value="AB_hydrolase_fold"/>
</dbReference>
<sequence>MKNYYKVISTRLHRLYDKLKVRALPRFQRFRPRPRDIEVPDDTTAVDGPTPEVVVSTPSEPFEESLLLAAERQSNPDYLPLGNTHELSSPAGLYLLSQARDYIVYTPSGYRLDEELPLVMVLHGCKQTHLDIRAASGFDEVADRERFIVVYPFVTRYIGMRNLNCWGWWQRFHVRSGTGEVEDLNRIIEQVQGEFTVDKERIHITGLSSGAAMSVAALVAHGKLFASGASVAGVAYGESARAVRINQFLSVKYHSIANTVRRMKTQLKGKGKLAPLLIIQSQNDQTVELQSALNLRDSWLEVKRARKERPDPIAHKTRDIGWEYRLYQRGSTSTPVETLLVEKLKHGWIGGNPAKYSESRGPNISEIIWLFFKRHPR</sequence>
<gene>
    <name evidence="3" type="ORF">DKW60_00340</name>
</gene>
<name>A0A317CRH8_9GAMM</name>
<dbReference type="GO" id="GO:0005576">
    <property type="term" value="C:extracellular region"/>
    <property type="evidence" value="ECO:0007669"/>
    <property type="project" value="InterPro"/>
</dbReference>
<comment type="caution">
    <text evidence="3">The sequence shown here is derived from an EMBL/GenBank/DDBJ whole genome shotgun (WGS) entry which is preliminary data.</text>
</comment>
<keyword evidence="2" id="KW-0378">Hydrolase</keyword>
<dbReference type="SUPFAM" id="SSF53474">
    <property type="entry name" value="alpha/beta-Hydrolases"/>
    <property type="match status" value="1"/>
</dbReference>